<feature type="transmembrane region" description="Helical" evidence="7">
    <location>
        <begin position="20"/>
        <end position="39"/>
    </location>
</feature>
<evidence type="ECO:0000256" key="3">
    <source>
        <dbReference type="ARBA" id="ARBA00022519"/>
    </source>
</evidence>
<sequence length="548" mass="61119">MSDNKTAKAEVEDLRQISTIWLVPVIAVVIGIWMLVQYVSSKGPIVTLQLNTAEGIEVGKTEIKSLNVKVGVITDVKLSDDYTYIIAKAQMNKDAERMLKEDTRFWVVKPRIGKEGISGLDTLLSGSYIELQPGVNKGKQLKFTVLETPPVGPADAKGLRLVLTHDEAGKLGVGDPVLYEGFTVGRVETVSFDTKTKKANYQLFIFQPYDSLIRSRTRFWLSSGIDLKMTAEGLNLTIGSIESLITGGVSFRVPEGSEEGKLITEQMSLFKLYDNLKSVRERVFNEYLEFVMMFDESVRGLNAGAPVEYRGIRIGTVKKVPLHLATRKKGFSNKQIPVLVRIELGRVNEHVSYETTQELKTSLVREFNLGLRATLKTGSFLTGALFIDTEVYPEEKMPEIVKYEEYDLFPTRAGGFAEIQKQVSSLLIKFNDLPVEETLTSLTQSLNASQKSLFAAEKVANQLNKLLAQKETQAIPGEIRQSLQQIQSTLNGFGPDAVPYRNLEEALLRFEQVMTELQPVLRQLNEKPNSLIFSSEKAKDPIPAGGRQ</sequence>
<evidence type="ECO:0000313" key="9">
    <source>
        <dbReference type="EMBL" id="PSW06675.1"/>
    </source>
</evidence>
<evidence type="ECO:0000259" key="8">
    <source>
        <dbReference type="Pfam" id="PF02470"/>
    </source>
</evidence>
<dbReference type="PANTHER" id="PTHR30462">
    <property type="entry name" value="INTERMEMBRANE TRANSPORT PROTEIN PQIB-RELATED"/>
    <property type="match status" value="1"/>
</dbReference>
<reference evidence="9 10" key="1">
    <citation type="submission" date="2018-03" db="EMBL/GenBank/DDBJ databases">
        <title>Whole genome sequencing of Histamine producing bacteria.</title>
        <authorList>
            <person name="Butler K."/>
        </authorList>
    </citation>
    <scope>NUCLEOTIDE SEQUENCE [LARGE SCALE GENOMIC DNA]</scope>
    <source>
        <strain evidence="9 10">DSM 16190</strain>
    </source>
</reference>
<dbReference type="RefSeq" id="WP_107282039.1">
    <property type="nucleotide sequence ID" value="NZ_PYMC01000002.1"/>
</dbReference>
<comment type="subcellular location">
    <subcellularLocation>
        <location evidence="1">Cell inner membrane</location>
    </subcellularLocation>
</comment>
<evidence type="ECO:0000256" key="2">
    <source>
        <dbReference type="ARBA" id="ARBA00022475"/>
    </source>
</evidence>
<dbReference type="OrthoDB" id="9806984at2"/>
<evidence type="ECO:0000256" key="5">
    <source>
        <dbReference type="ARBA" id="ARBA00022989"/>
    </source>
</evidence>
<feature type="domain" description="Mce/MlaD" evidence="8">
    <location>
        <begin position="158"/>
        <end position="221"/>
    </location>
</feature>
<evidence type="ECO:0000256" key="7">
    <source>
        <dbReference type="SAM" id="Phobius"/>
    </source>
</evidence>
<keyword evidence="2" id="KW-1003">Cell membrane</keyword>
<organism evidence="9 10">
    <name type="scientific">Photobacterium lipolyticum</name>
    <dbReference type="NCBI Taxonomy" id="266810"/>
    <lineage>
        <taxon>Bacteria</taxon>
        <taxon>Pseudomonadati</taxon>
        <taxon>Pseudomonadota</taxon>
        <taxon>Gammaproteobacteria</taxon>
        <taxon>Vibrionales</taxon>
        <taxon>Vibrionaceae</taxon>
        <taxon>Photobacterium</taxon>
    </lineage>
</organism>
<dbReference type="InterPro" id="IPR051800">
    <property type="entry name" value="PqiA-PqiB_transport"/>
</dbReference>
<evidence type="ECO:0000313" key="10">
    <source>
        <dbReference type="Proteomes" id="UP000240904"/>
    </source>
</evidence>
<dbReference type="InterPro" id="IPR003399">
    <property type="entry name" value="Mce/MlaD"/>
</dbReference>
<gene>
    <name evidence="9" type="ORF">C9I89_03845</name>
</gene>
<dbReference type="AlphaFoldDB" id="A0A2T3N302"/>
<dbReference type="NCBIfam" id="NF008070">
    <property type="entry name" value="PRK10807.1"/>
    <property type="match status" value="1"/>
</dbReference>
<keyword evidence="5 7" id="KW-1133">Transmembrane helix</keyword>
<name>A0A2T3N302_9GAMM</name>
<proteinExistence type="predicted"/>
<dbReference type="GO" id="GO:0005886">
    <property type="term" value="C:plasma membrane"/>
    <property type="evidence" value="ECO:0007669"/>
    <property type="project" value="UniProtKB-SubCell"/>
</dbReference>
<evidence type="ECO:0000256" key="4">
    <source>
        <dbReference type="ARBA" id="ARBA00022692"/>
    </source>
</evidence>
<protein>
    <submittedName>
        <fullName evidence="9">Intermembrane transport protein PqiB</fullName>
    </submittedName>
</protein>
<evidence type="ECO:0000256" key="6">
    <source>
        <dbReference type="ARBA" id="ARBA00023136"/>
    </source>
</evidence>
<feature type="domain" description="Mce/MlaD" evidence="8">
    <location>
        <begin position="43"/>
        <end position="134"/>
    </location>
</feature>
<keyword evidence="10" id="KW-1185">Reference proteome</keyword>
<dbReference type="Proteomes" id="UP000240904">
    <property type="component" value="Unassembled WGS sequence"/>
</dbReference>
<evidence type="ECO:0000256" key="1">
    <source>
        <dbReference type="ARBA" id="ARBA00004533"/>
    </source>
</evidence>
<keyword evidence="4 7" id="KW-0812">Transmembrane</keyword>
<dbReference type="EMBL" id="PYMC01000002">
    <property type="protein sequence ID" value="PSW06675.1"/>
    <property type="molecule type" value="Genomic_DNA"/>
</dbReference>
<comment type="caution">
    <text evidence="9">The sequence shown here is derived from an EMBL/GenBank/DDBJ whole genome shotgun (WGS) entry which is preliminary data.</text>
</comment>
<keyword evidence="6 7" id="KW-0472">Membrane</keyword>
<feature type="domain" description="Mce/MlaD" evidence="8">
    <location>
        <begin position="288"/>
        <end position="388"/>
    </location>
</feature>
<keyword evidence="3" id="KW-0997">Cell inner membrane</keyword>
<accession>A0A2T3N302</accession>
<dbReference type="PANTHER" id="PTHR30462:SF2">
    <property type="entry name" value="INTERMEMBRANE TRANSPORT PROTEIN PQIB"/>
    <property type="match status" value="1"/>
</dbReference>
<dbReference type="Pfam" id="PF02470">
    <property type="entry name" value="MlaD"/>
    <property type="match status" value="3"/>
</dbReference>